<dbReference type="InterPro" id="IPR001034">
    <property type="entry name" value="DeoR_HTH"/>
</dbReference>
<evidence type="ECO:0000256" key="1">
    <source>
        <dbReference type="ARBA" id="ARBA00023015"/>
    </source>
</evidence>
<feature type="domain" description="HTH deoR-type" evidence="4">
    <location>
        <begin position="3"/>
        <end position="58"/>
    </location>
</feature>
<dbReference type="Pfam" id="PF08279">
    <property type="entry name" value="HTH_11"/>
    <property type="match status" value="1"/>
</dbReference>
<dbReference type="PROSITE" id="PS51000">
    <property type="entry name" value="HTH_DEOR_2"/>
    <property type="match status" value="1"/>
</dbReference>
<evidence type="ECO:0000313" key="6">
    <source>
        <dbReference type="Proteomes" id="UP000190787"/>
    </source>
</evidence>
<organism evidence="5 6">
    <name type="scientific">Thioclava sediminum</name>
    <dbReference type="NCBI Taxonomy" id="1915319"/>
    <lineage>
        <taxon>Bacteria</taxon>
        <taxon>Pseudomonadati</taxon>
        <taxon>Pseudomonadota</taxon>
        <taxon>Alphaproteobacteria</taxon>
        <taxon>Rhodobacterales</taxon>
        <taxon>Paracoccaceae</taxon>
        <taxon>Thioclava</taxon>
    </lineage>
</organism>
<evidence type="ECO:0000256" key="2">
    <source>
        <dbReference type="ARBA" id="ARBA00023163"/>
    </source>
</evidence>
<dbReference type="Proteomes" id="UP000190787">
    <property type="component" value="Unassembled WGS sequence"/>
</dbReference>
<dbReference type="PANTHER" id="PTHR34580">
    <property type="match status" value="1"/>
</dbReference>
<accession>A0ABX3MST9</accession>
<evidence type="ECO:0000259" key="4">
    <source>
        <dbReference type="PROSITE" id="PS51000"/>
    </source>
</evidence>
<feature type="region of interest" description="Disordered" evidence="3">
    <location>
        <begin position="108"/>
        <end position="136"/>
    </location>
</feature>
<dbReference type="Gene3D" id="1.10.10.10">
    <property type="entry name" value="Winged helix-like DNA-binding domain superfamily/Winged helix DNA-binding domain"/>
    <property type="match status" value="1"/>
</dbReference>
<gene>
    <name evidence="5" type="ORF">BMI91_19140</name>
</gene>
<evidence type="ECO:0000313" key="5">
    <source>
        <dbReference type="EMBL" id="OOY22752.1"/>
    </source>
</evidence>
<reference evidence="5 6" key="1">
    <citation type="submission" date="2016-11" db="EMBL/GenBank/DDBJ databases">
        <title>A multilocus sequence analysis scheme for characterization of bacteria in the genus Thioclava.</title>
        <authorList>
            <person name="Liu Y."/>
            <person name="Shao Z."/>
        </authorList>
    </citation>
    <scope>NUCLEOTIDE SEQUENCE [LARGE SCALE GENOMIC DNA]</scope>
    <source>
        <strain evidence="5 6">TAW-CT134</strain>
    </source>
</reference>
<keyword evidence="6" id="KW-1185">Reference proteome</keyword>
<name>A0ABX3MST9_9RHOB</name>
<keyword evidence="1" id="KW-0805">Transcription regulation</keyword>
<keyword evidence="2" id="KW-0804">Transcription</keyword>
<protein>
    <submittedName>
        <fullName evidence="5">DNA-binding protein</fullName>
    </submittedName>
</protein>
<sequence length="136" mass="14313">MTRDERLQQIIAILRDGKMHRASDLAERLGVSARTIWRDMAEISAYGVPVEGERGVGYILRRAVGLPPLVLTREELSALDHLLDLAEAVDDPRLAGGAASLAAKIRAALPSAPPEPSAEASPEDAGEGLAGGPGSR</sequence>
<proteinExistence type="predicted"/>
<dbReference type="InterPro" id="IPR036388">
    <property type="entry name" value="WH-like_DNA-bd_sf"/>
</dbReference>
<dbReference type="InterPro" id="IPR036390">
    <property type="entry name" value="WH_DNA-bd_sf"/>
</dbReference>
<dbReference type="InterPro" id="IPR051534">
    <property type="entry name" value="CBASS_pafABC_assoc_protein"/>
</dbReference>
<evidence type="ECO:0000256" key="3">
    <source>
        <dbReference type="SAM" id="MobiDB-lite"/>
    </source>
</evidence>
<dbReference type="GO" id="GO:0003677">
    <property type="term" value="F:DNA binding"/>
    <property type="evidence" value="ECO:0007669"/>
    <property type="project" value="UniProtKB-KW"/>
</dbReference>
<dbReference type="InterPro" id="IPR013196">
    <property type="entry name" value="HTH_11"/>
</dbReference>
<dbReference type="RefSeq" id="WP_078606264.1">
    <property type="nucleotide sequence ID" value="NZ_MPZV01000005.1"/>
</dbReference>
<dbReference type="PANTHER" id="PTHR34580:SF3">
    <property type="entry name" value="PROTEIN PAFB"/>
    <property type="match status" value="1"/>
</dbReference>
<comment type="caution">
    <text evidence="5">The sequence shown here is derived from an EMBL/GenBank/DDBJ whole genome shotgun (WGS) entry which is preliminary data.</text>
</comment>
<dbReference type="SUPFAM" id="SSF46785">
    <property type="entry name" value="Winged helix' DNA-binding domain"/>
    <property type="match status" value="1"/>
</dbReference>
<dbReference type="EMBL" id="MPZV01000005">
    <property type="protein sequence ID" value="OOY22752.1"/>
    <property type="molecule type" value="Genomic_DNA"/>
</dbReference>
<keyword evidence="5" id="KW-0238">DNA-binding</keyword>